<dbReference type="RefSeq" id="WP_283410947.1">
    <property type="nucleotide sequence ID" value="NZ_FXUF01000037.1"/>
</dbReference>
<dbReference type="AlphaFoldDB" id="A0AA45WZC9"/>
<proteinExistence type="predicted"/>
<reference evidence="1" key="1">
    <citation type="submission" date="2017-05" db="EMBL/GenBank/DDBJ databases">
        <authorList>
            <person name="Varghese N."/>
            <person name="Submissions S."/>
        </authorList>
    </citation>
    <scope>NUCLEOTIDE SEQUENCE</scope>
    <source>
        <strain evidence="1">Su22</strain>
    </source>
</reference>
<evidence type="ECO:0000313" key="2">
    <source>
        <dbReference type="Proteomes" id="UP001158066"/>
    </source>
</evidence>
<sequence>MILNAYRYSIRLKNEQFDISHMISKYPIEKKSLLIKDFLLQLKKDVKFKFEYQNKDQILYYISDINSKIYLLKFARDHKTELYVEGDVDIDRINTASFPPVYIIIDVEEHTILIQYDQKAFSNTMTSAKALEQMFKSIAEEYSYIVNIEAIKQKDSFWEMVNCYPEIVQVTFKFHSPNLFEGILSFNKFTKLLKEKFNTATTELTLKNENDSLRFEKTEEDTAEILEYIENGAGSWSAKVIEDGNTVTKQDHEYAKKITTEDNVEEQLTNPSSKIRVELKLMSRAEIVDEK</sequence>
<name>A0AA45WZC9_9CLOT</name>
<protein>
    <submittedName>
        <fullName evidence="1">Uncharacterized protein</fullName>
    </submittedName>
</protein>
<comment type="caution">
    <text evidence="1">The sequence shown here is derived from an EMBL/GenBank/DDBJ whole genome shotgun (WGS) entry which is preliminary data.</text>
</comment>
<gene>
    <name evidence="1" type="ORF">SAMN06296020_1372</name>
</gene>
<dbReference type="Proteomes" id="UP001158066">
    <property type="component" value="Unassembled WGS sequence"/>
</dbReference>
<dbReference type="EMBL" id="FXUF01000037">
    <property type="protein sequence ID" value="SMP72992.1"/>
    <property type="molecule type" value="Genomic_DNA"/>
</dbReference>
<accession>A0AA45WZC9</accession>
<keyword evidence="2" id="KW-1185">Reference proteome</keyword>
<evidence type="ECO:0000313" key="1">
    <source>
        <dbReference type="EMBL" id="SMP72992.1"/>
    </source>
</evidence>
<organism evidence="1 2">
    <name type="scientific">Anoxynatronum buryatiense</name>
    <dbReference type="NCBI Taxonomy" id="489973"/>
    <lineage>
        <taxon>Bacteria</taxon>
        <taxon>Bacillati</taxon>
        <taxon>Bacillota</taxon>
        <taxon>Clostridia</taxon>
        <taxon>Eubacteriales</taxon>
        <taxon>Clostridiaceae</taxon>
        <taxon>Anoxynatronum</taxon>
    </lineage>
</organism>